<proteinExistence type="predicted"/>
<comment type="caution">
    <text evidence="2">The sequence shown here is derived from an EMBL/GenBank/DDBJ whole genome shotgun (WGS) entry which is preliminary data.</text>
</comment>
<name>A0AAN9A378_HALRR</name>
<evidence type="ECO:0008006" key="4">
    <source>
        <dbReference type="Google" id="ProtNLM"/>
    </source>
</evidence>
<keyword evidence="1" id="KW-0812">Transmembrane</keyword>
<keyword evidence="3" id="KW-1185">Reference proteome</keyword>
<keyword evidence="1" id="KW-1133">Transmembrane helix</keyword>
<evidence type="ECO:0000256" key="1">
    <source>
        <dbReference type="SAM" id="Phobius"/>
    </source>
</evidence>
<gene>
    <name evidence="2" type="ORF">SK128_008805</name>
</gene>
<dbReference type="EMBL" id="JAXCGZ010007620">
    <property type="protein sequence ID" value="KAK7078936.1"/>
    <property type="molecule type" value="Genomic_DNA"/>
</dbReference>
<reference evidence="2 3" key="1">
    <citation type="submission" date="2023-11" db="EMBL/GenBank/DDBJ databases">
        <title>Halocaridina rubra genome assembly.</title>
        <authorList>
            <person name="Smith C."/>
        </authorList>
    </citation>
    <scope>NUCLEOTIDE SEQUENCE [LARGE SCALE GENOMIC DNA]</scope>
    <source>
        <strain evidence="2">EP-1</strain>
        <tissue evidence="2">Whole</tissue>
    </source>
</reference>
<organism evidence="2 3">
    <name type="scientific">Halocaridina rubra</name>
    <name type="common">Hawaiian red shrimp</name>
    <dbReference type="NCBI Taxonomy" id="373956"/>
    <lineage>
        <taxon>Eukaryota</taxon>
        <taxon>Metazoa</taxon>
        <taxon>Ecdysozoa</taxon>
        <taxon>Arthropoda</taxon>
        <taxon>Crustacea</taxon>
        <taxon>Multicrustacea</taxon>
        <taxon>Malacostraca</taxon>
        <taxon>Eumalacostraca</taxon>
        <taxon>Eucarida</taxon>
        <taxon>Decapoda</taxon>
        <taxon>Pleocyemata</taxon>
        <taxon>Caridea</taxon>
        <taxon>Atyoidea</taxon>
        <taxon>Atyidae</taxon>
        <taxon>Halocaridina</taxon>
    </lineage>
</organism>
<dbReference type="AlphaFoldDB" id="A0AAN9A378"/>
<keyword evidence="1" id="KW-0472">Membrane</keyword>
<protein>
    <recommendedName>
        <fullName evidence="4">Reverse transcriptase domain-containing protein</fullName>
    </recommendedName>
</protein>
<evidence type="ECO:0000313" key="2">
    <source>
        <dbReference type="EMBL" id="KAK7078936.1"/>
    </source>
</evidence>
<dbReference type="Proteomes" id="UP001381693">
    <property type="component" value="Unassembled WGS sequence"/>
</dbReference>
<feature type="transmembrane region" description="Helical" evidence="1">
    <location>
        <begin position="96"/>
        <end position="118"/>
    </location>
</feature>
<accession>A0AAN9A378</accession>
<sequence length="132" mass="14817">MLKVKKRNGSMTEKDVETANELNQAFQGVSVNESDLNVPDFGDSGRQDGFRSKRSTATNLVEYFEALTKAVDMQILVDVNYLDCRRAFDTVPHRRLVNCMVMVLEAVCWGGSGAFLQIESSLLKLWVNIPLN</sequence>
<evidence type="ECO:0000313" key="3">
    <source>
        <dbReference type="Proteomes" id="UP001381693"/>
    </source>
</evidence>